<accession>A0ABS4Q3W9</accession>
<dbReference type="PROSITE" id="PS51186">
    <property type="entry name" value="GNAT"/>
    <property type="match status" value="1"/>
</dbReference>
<keyword evidence="3" id="KW-1185">Reference proteome</keyword>
<sequence>MVRAATGDQVSAGDLYSFLKLRVDVFVVEQECPYPELDGRDLLPGTRHLWLDGASGVDAYLRVLEEPSGGFRIGRVVTAGAARGRGLAGQLMHAALESISDAPAVLDAQTYAKGFYAKFGFEPTGEEFLEDGIPHVTMRR</sequence>
<dbReference type="InterPro" id="IPR000182">
    <property type="entry name" value="GNAT_dom"/>
</dbReference>
<organism evidence="2 3">
    <name type="scientific">Amycolatopsis magusensis</name>
    <dbReference type="NCBI Taxonomy" id="882444"/>
    <lineage>
        <taxon>Bacteria</taxon>
        <taxon>Bacillati</taxon>
        <taxon>Actinomycetota</taxon>
        <taxon>Actinomycetes</taxon>
        <taxon>Pseudonocardiales</taxon>
        <taxon>Pseudonocardiaceae</taxon>
        <taxon>Amycolatopsis</taxon>
    </lineage>
</organism>
<dbReference type="RefSeq" id="WP_209669415.1">
    <property type="nucleotide sequence ID" value="NZ_JAGGMS010000001.1"/>
</dbReference>
<evidence type="ECO:0000259" key="1">
    <source>
        <dbReference type="PROSITE" id="PS51186"/>
    </source>
</evidence>
<reference evidence="2 3" key="1">
    <citation type="submission" date="2021-03" db="EMBL/GenBank/DDBJ databases">
        <title>Sequencing the genomes of 1000 actinobacteria strains.</title>
        <authorList>
            <person name="Klenk H.-P."/>
        </authorList>
    </citation>
    <scope>NUCLEOTIDE SEQUENCE [LARGE SCALE GENOMIC DNA]</scope>
    <source>
        <strain evidence="2 3">DSM 45510</strain>
    </source>
</reference>
<feature type="domain" description="N-acetyltransferase" evidence="1">
    <location>
        <begin position="1"/>
        <end position="140"/>
    </location>
</feature>
<dbReference type="Proteomes" id="UP000741013">
    <property type="component" value="Unassembled WGS sequence"/>
</dbReference>
<evidence type="ECO:0000313" key="2">
    <source>
        <dbReference type="EMBL" id="MBP2186381.1"/>
    </source>
</evidence>
<gene>
    <name evidence="2" type="ORF">JOM49_007907</name>
</gene>
<dbReference type="Pfam" id="PF13673">
    <property type="entry name" value="Acetyltransf_10"/>
    <property type="match status" value="1"/>
</dbReference>
<evidence type="ECO:0000313" key="3">
    <source>
        <dbReference type="Proteomes" id="UP000741013"/>
    </source>
</evidence>
<proteinExistence type="predicted"/>
<name>A0ABS4Q3W9_9PSEU</name>
<dbReference type="Gene3D" id="3.40.630.30">
    <property type="match status" value="1"/>
</dbReference>
<protein>
    <submittedName>
        <fullName evidence="2">ElaA protein</fullName>
    </submittedName>
</protein>
<dbReference type="InterPro" id="IPR016181">
    <property type="entry name" value="Acyl_CoA_acyltransferase"/>
</dbReference>
<dbReference type="EMBL" id="JAGGMS010000001">
    <property type="protein sequence ID" value="MBP2186381.1"/>
    <property type="molecule type" value="Genomic_DNA"/>
</dbReference>
<dbReference type="SUPFAM" id="SSF55729">
    <property type="entry name" value="Acyl-CoA N-acyltransferases (Nat)"/>
    <property type="match status" value="1"/>
</dbReference>
<comment type="caution">
    <text evidence="2">The sequence shown here is derived from an EMBL/GenBank/DDBJ whole genome shotgun (WGS) entry which is preliminary data.</text>
</comment>